<feature type="region of interest" description="Disordered" evidence="1">
    <location>
        <begin position="1"/>
        <end position="23"/>
    </location>
</feature>
<feature type="region of interest" description="Disordered" evidence="1">
    <location>
        <begin position="72"/>
        <end position="112"/>
    </location>
</feature>
<organism evidence="2 3">
    <name type="scientific">Streptomyces eurythermus</name>
    <dbReference type="NCBI Taxonomy" id="42237"/>
    <lineage>
        <taxon>Bacteria</taxon>
        <taxon>Bacillati</taxon>
        <taxon>Actinomycetota</taxon>
        <taxon>Actinomycetes</taxon>
        <taxon>Kitasatosporales</taxon>
        <taxon>Streptomycetaceae</taxon>
        <taxon>Streptomyces</taxon>
    </lineage>
</organism>
<keyword evidence="3" id="KW-1185">Reference proteome</keyword>
<evidence type="ECO:0008006" key="4">
    <source>
        <dbReference type="Google" id="ProtNLM"/>
    </source>
</evidence>
<feature type="compositionally biased region" description="Low complexity" evidence="1">
    <location>
        <begin position="201"/>
        <end position="213"/>
    </location>
</feature>
<feature type="region of interest" description="Disordered" evidence="1">
    <location>
        <begin position="185"/>
        <end position="213"/>
    </location>
</feature>
<evidence type="ECO:0000256" key="1">
    <source>
        <dbReference type="SAM" id="MobiDB-lite"/>
    </source>
</evidence>
<protein>
    <recommendedName>
        <fullName evidence="4">XRE family transcriptional regulator</fullName>
    </recommendedName>
</protein>
<dbReference type="EMBL" id="JBICBM010000015">
    <property type="protein sequence ID" value="MFF9885756.1"/>
    <property type="molecule type" value="Genomic_DNA"/>
</dbReference>
<proteinExistence type="predicted"/>
<dbReference type="Proteomes" id="UP001603418">
    <property type="component" value="Unassembled WGS sequence"/>
</dbReference>
<gene>
    <name evidence="2" type="ORF">ACF1HC_29800</name>
</gene>
<name>A0ABW6Z3N2_9ACTN</name>
<comment type="caution">
    <text evidence="2">The sequence shown here is derived from an EMBL/GenBank/DDBJ whole genome shotgun (WGS) entry which is preliminary data.</text>
</comment>
<accession>A0ABW6Z3N2</accession>
<dbReference type="RefSeq" id="WP_244405833.1">
    <property type="nucleotide sequence ID" value="NZ_JBFACJ010000024.1"/>
</dbReference>
<reference evidence="2 3" key="1">
    <citation type="submission" date="2024-10" db="EMBL/GenBank/DDBJ databases">
        <title>The Natural Products Discovery Center: Release of the First 8490 Sequenced Strains for Exploring Actinobacteria Biosynthetic Diversity.</title>
        <authorList>
            <person name="Kalkreuter E."/>
            <person name="Kautsar S.A."/>
            <person name="Yang D."/>
            <person name="Bader C.D."/>
            <person name="Teijaro C.N."/>
            <person name="Fluegel L."/>
            <person name="Davis C.M."/>
            <person name="Simpson J.R."/>
            <person name="Lauterbach L."/>
            <person name="Steele A.D."/>
            <person name="Gui C."/>
            <person name="Meng S."/>
            <person name="Li G."/>
            <person name="Viehrig K."/>
            <person name="Ye F."/>
            <person name="Su P."/>
            <person name="Kiefer A.F."/>
            <person name="Nichols A."/>
            <person name="Cepeda A.J."/>
            <person name="Yan W."/>
            <person name="Fan B."/>
            <person name="Jiang Y."/>
            <person name="Adhikari A."/>
            <person name="Zheng C.-J."/>
            <person name="Schuster L."/>
            <person name="Cowan T.M."/>
            <person name="Smanski M.J."/>
            <person name="Chevrette M.G."/>
            <person name="De Carvalho L.P.S."/>
            <person name="Shen B."/>
        </authorList>
    </citation>
    <scope>NUCLEOTIDE SEQUENCE [LARGE SCALE GENOMIC DNA]</scope>
    <source>
        <strain evidence="2 3">NPDC013366</strain>
    </source>
</reference>
<evidence type="ECO:0000313" key="3">
    <source>
        <dbReference type="Proteomes" id="UP001603418"/>
    </source>
</evidence>
<sequence>MDENHPTRRQTSAPTPPERADFGLFRLKEGRQLTRHERAGFTAWVTPYKTTPIRDIVKKASRSYEAIHQLPSDNGVTLRPGGNTPAMPSTPDGHPESSGGRMSKAAPASGASHRNTALERIVLEELKWSWSQFAKRIREHCATIGQPQTVSQSTVSRWYAGAQPRPELAAAACYVLSQACERPVSPESLGWPSEERDVADGGPISGAASAPGASHRNTALERIVLEELKWSWSQFAKRIREHCATIGQPPTVSWSTVSRWRTGTQPRPKVAAAACYVLSQACERPVSPESLGWASEERDAEQALQYGDVRHAVRMLRRLWQLDAVPESATVRRMLFVPEPFAVTDSVILPDTEFAGYGQRQVTLADIELLDAHTDLYARTDARHGSGFRSVFAAFLSAHAAPLLEGGFDAGRGRLLYGSVADAVLTLASMAYDDQAPGLAQRYVLQGMRLAQAIGDRGRLARGCIHQARLAALARDGREVLAHARSAVAAAADAPPLVGAYAAVTEARAWAHNRDGAQCRAAVERARAALNRAGRGSDPRWLAWLNRPELEAQAAWALTAAKLTEEGDEALKVAMDLPPERTRVSVDVLITGAELARLRGDQAEREELLAQARTAAQLLKSRRLAQRLADAAGGGPAHAF</sequence>
<evidence type="ECO:0000313" key="2">
    <source>
        <dbReference type="EMBL" id="MFF9885756.1"/>
    </source>
</evidence>